<dbReference type="PROSITE" id="PS00028">
    <property type="entry name" value="ZINC_FINGER_C2H2_1"/>
    <property type="match status" value="1"/>
</dbReference>
<keyword evidence="7" id="KW-1185">Reference proteome</keyword>
<keyword evidence="3" id="KW-0479">Metal-binding</keyword>
<dbReference type="GO" id="GO:0032435">
    <property type="term" value="P:negative regulation of proteasomal ubiquitin-dependent protein catabolic process"/>
    <property type="evidence" value="ECO:0007669"/>
    <property type="project" value="TreeGrafter"/>
</dbReference>
<dbReference type="GO" id="GO:0008270">
    <property type="term" value="F:zinc ion binding"/>
    <property type="evidence" value="ECO:0007669"/>
    <property type="project" value="UniProtKB-KW"/>
</dbReference>
<dbReference type="PANTHER" id="PTHR46340">
    <property type="entry name" value="UBX DOMAIN-CONTAINING PROTEIN 1"/>
    <property type="match status" value="1"/>
</dbReference>
<dbReference type="AlphaFoldDB" id="A0A1I7U9G9"/>
<feature type="region of interest" description="Disordered" evidence="4">
    <location>
        <begin position="129"/>
        <end position="152"/>
    </location>
</feature>
<dbReference type="PANTHER" id="PTHR46340:SF1">
    <property type="entry name" value="UBX DOMAIN-CONTAINING PROTEIN 1"/>
    <property type="match status" value="1"/>
</dbReference>
<comment type="subcellular location">
    <subcellularLocation>
        <location evidence="1">Cytoplasm</location>
    </subcellularLocation>
</comment>
<dbReference type="SMART" id="SM00166">
    <property type="entry name" value="UBX"/>
    <property type="match status" value="1"/>
</dbReference>
<dbReference type="Pfam" id="PF00789">
    <property type="entry name" value="UBX"/>
    <property type="match status" value="1"/>
</dbReference>
<dbReference type="PROSITE" id="PS50033">
    <property type="entry name" value="UBX"/>
    <property type="match status" value="1"/>
</dbReference>
<dbReference type="InterPro" id="IPR013087">
    <property type="entry name" value="Znf_C2H2_type"/>
</dbReference>
<dbReference type="STRING" id="1561998.A0A1I7U9G9"/>
<feature type="domain" description="UBX" evidence="5">
    <location>
        <begin position="214"/>
        <end position="291"/>
    </location>
</feature>
<evidence type="ECO:0000256" key="3">
    <source>
        <dbReference type="PROSITE-ProRule" id="PRU00042"/>
    </source>
</evidence>
<dbReference type="Proteomes" id="UP000095282">
    <property type="component" value="Unplaced"/>
</dbReference>
<feature type="compositionally biased region" description="Basic and acidic residues" evidence="4">
    <location>
        <begin position="129"/>
        <end position="146"/>
    </location>
</feature>
<evidence type="ECO:0000259" key="5">
    <source>
        <dbReference type="PROSITE" id="PS50033"/>
    </source>
</evidence>
<evidence type="ECO:0000256" key="2">
    <source>
        <dbReference type="ARBA" id="ARBA00022490"/>
    </source>
</evidence>
<organism evidence="7 8">
    <name type="scientific">Caenorhabditis tropicalis</name>
    <dbReference type="NCBI Taxonomy" id="1561998"/>
    <lineage>
        <taxon>Eukaryota</taxon>
        <taxon>Metazoa</taxon>
        <taxon>Ecdysozoa</taxon>
        <taxon>Nematoda</taxon>
        <taxon>Chromadorea</taxon>
        <taxon>Rhabditida</taxon>
        <taxon>Rhabditina</taxon>
        <taxon>Rhabditomorpha</taxon>
        <taxon>Rhabditoidea</taxon>
        <taxon>Rhabditidae</taxon>
        <taxon>Peloderinae</taxon>
        <taxon>Caenorhabditis</taxon>
    </lineage>
</organism>
<dbReference type="GO" id="GO:0005737">
    <property type="term" value="C:cytoplasm"/>
    <property type="evidence" value="ECO:0007669"/>
    <property type="project" value="UniProtKB-SubCell"/>
</dbReference>
<proteinExistence type="predicted"/>
<dbReference type="GO" id="GO:0005634">
    <property type="term" value="C:nucleus"/>
    <property type="evidence" value="ECO:0007669"/>
    <property type="project" value="TreeGrafter"/>
</dbReference>
<sequence length="305" mass="34121">MMSIAQQLVAMGYATETAELAAGNNRNMDQALSFIENDGVGFESVGGSPTEVTRPQEVEETKDVPVAAASYQCDDCGKALANDDAVMRHAQATKHGRFSESTKKELTAEEKAAQLADIVRKVKEQHEKKVQKAQEEEKGEELERRSAGQAMASYREEAREREVREAARLRVLQKAEDEVARKRVLEQIRLDREERKAKAIKVALAPEPVAPLPKDYSKTMIQFRLLDGSTVKQEFDVTEPLMMVRGWIQANHAKETPFSLMMAFPRRVFTEEDMGTPLQALNLVPTASLNLMKRTNSLEAASELQ</sequence>
<dbReference type="SUPFAM" id="SSF54236">
    <property type="entry name" value="Ubiquitin-like"/>
    <property type="match status" value="1"/>
</dbReference>
<dbReference type="eggNOG" id="KOG2689">
    <property type="taxonomic scope" value="Eukaryota"/>
</dbReference>
<dbReference type="GO" id="GO:0036435">
    <property type="term" value="F:K48-linked polyubiquitin modification-dependent protein binding"/>
    <property type="evidence" value="ECO:0007669"/>
    <property type="project" value="TreeGrafter"/>
</dbReference>
<accession>A0A1I7U9G9</accession>
<dbReference type="GO" id="GO:0031397">
    <property type="term" value="P:negative regulation of protein ubiquitination"/>
    <property type="evidence" value="ECO:0007669"/>
    <property type="project" value="TreeGrafter"/>
</dbReference>
<evidence type="ECO:0000313" key="8">
    <source>
        <dbReference type="WBParaSite" id="Csp11.Scaffold629.g16223.t2"/>
    </source>
</evidence>
<keyword evidence="3" id="KW-0863">Zinc-finger</keyword>
<keyword evidence="3" id="KW-0862">Zinc</keyword>
<name>A0A1I7U9G9_9PELO</name>
<dbReference type="InterPro" id="IPR029071">
    <property type="entry name" value="Ubiquitin-like_domsf"/>
</dbReference>
<evidence type="ECO:0000256" key="4">
    <source>
        <dbReference type="SAM" id="MobiDB-lite"/>
    </source>
</evidence>
<evidence type="ECO:0000313" key="7">
    <source>
        <dbReference type="Proteomes" id="UP000095282"/>
    </source>
</evidence>
<dbReference type="PROSITE" id="PS50157">
    <property type="entry name" value="ZINC_FINGER_C2H2_2"/>
    <property type="match status" value="1"/>
</dbReference>
<evidence type="ECO:0000256" key="1">
    <source>
        <dbReference type="ARBA" id="ARBA00004496"/>
    </source>
</evidence>
<protein>
    <submittedName>
        <fullName evidence="8">UBX domain-containing protein</fullName>
    </submittedName>
</protein>
<dbReference type="WBParaSite" id="Csp11.Scaffold629.g16223.t2">
    <property type="protein sequence ID" value="Csp11.Scaffold629.g16223.t2"/>
    <property type="gene ID" value="Csp11.Scaffold629.g16223"/>
</dbReference>
<feature type="domain" description="C2H2-type" evidence="6">
    <location>
        <begin position="71"/>
        <end position="95"/>
    </location>
</feature>
<dbReference type="GO" id="GO:1903094">
    <property type="term" value="P:negative regulation of protein K48-linked deubiquitination"/>
    <property type="evidence" value="ECO:0007669"/>
    <property type="project" value="TreeGrafter"/>
</dbReference>
<dbReference type="InterPro" id="IPR001012">
    <property type="entry name" value="UBX_dom"/>
</dbReference>
<dbReference type="Gene3D" id="3.10.20.90">
    <property type="entry name" value="Phosphatidylinositol 3-kinase Catalytic Subunit, Chain A, domain 1"/>
    <property type="match status" value="1"/>
</dbReference>
<evidence type="ECO:0000259" key="6">
    <source>
        <dbReference type="PROSITE" id="PS50157"/>
    </source>
</evidence>
<keyword evidence="2" id="KW-0963">Cytoplasm</keyword>
<reference evidence="8" key="1">
    <citation type="submission" date="2016-11" db="UniProtKB">
        <authorList>
            <consortium name="WormBaseParasite"/>
        </authorList>
    </citation>
    <scope>IDENTIFICATION</scope>
</reference>